<evidence type="ECO:0000313" key="2">
    <source>
        <dbReference type="Proteomes" id="UP000006694"/>
    </source>
</evidence>
<proteinExistence type="predicted"/>
<keyword evidence="2" id="KW-1185">Reference proteome</keyword>
<dbReference type="STRING" id="376686.Fjoh_3717"/>
<dbReference type="HOGENOM" id="CLU_2129728_0_0_10"/>
<dbReference type="EMBL" id="CP000685">
    <property type="protein sequence ID" value="ABQ06731.1"/>
    <property type="molecule type" value="Genomic_DNA"/>
</dbReference>
<gene>
    <name evidence="1" type="ordered locus">Fjoh_3717</name>
</gene>
<dbReference type="Proteomes" id="UP000006694">
    <property type="component" value="Chromosome"/>
</dbReference>
<dbReference type="KEGG" id="fjo:Fjoh_3717"/>
<organism evidence="1 2">
    <name type="scientific">Flavobacterium johnsoniae (strain ATCC 17061 / DSM 2064 / JCM 8514 / BCRC 14874 / CCUG 350202 / NBRC 14942 / NCIMB 11054 / UW101)</name>
    <name type="common">Cytophaga johnsonae</name>
    <dbReference type="NCBI Taxonomy" id="376686"/>
    <lineage>
        <taxon>Bacteria</taxon>
        <taxon>Pseudomonadati</taxon>
        <taxon>Bacteroidota</taxon>
        <taxon>Flavobacteriia</taxon>
        <taxon>Flavobacteriales</taxon>
        <taxon>Flavobacteriaceae</taxon>
        <taxon>Flavobacterium</taxon>
    </lineage>
</organism>
<protein>
    <submittedName>
        <fullName evidence="1">Uncharacterized protein</fullName>
    </submittedName>
</protein>
<sequence>MINQFKKIKIMEDDKIKLNDLIEKPENYFIMLRPASKKRNDLHSVEINVEGYSDLFNLIMDLLKAGALALEGIEASEENVRDPEKYVASLLRVIEMLIPMEEGELLDILYYKHLNEKNETDSK</sequence>
<dbReference type="AlphaFoldDB" id="A5FDI2"/>
<name>A5FDI2_FLAJ1</name>
<evidence type="ECO:0000313" key="1">
    <source>
        <dbReference type="EMBL" id="ABQ06731.1"/>
    </source>
</evidence>
<reference evidence="1 2" key="1">
    <citation type="journal article" date="2009" name="Appl. Environ. Microbiol.">
        <title>Novel features of the polysaccharide-digesting gliding bacterium Flavobacterium johnsoniae as revealed by genome sequence analysis.</title>
        <authorList>
            <person name="McBride M.J."/>
            <person name="Xie G."/>
            <person name="Martens E.C."/>
            <person name="Lapidus A."/>
            <person name="Henrissat B."/>
            <person name="Rhodes R.G."/>
            <person name="Goltsman E."/>
            <person name="Wang W."/>
            <person name="Xu J."/>
            <person name="Hunnicutt D.W."/>
            <person name="Staroscik A.M."/>
            <person name="Hoover T.R."/>
            <person name="Cheng Y.Q."/>
            <person name="Stein J.L."/>
        </authorList>
    </citation>
    <scope>NUCLEOTIDE SEQUENCE [LARGE SCALE GENOMIC DNA]</scope>
    <source>
        <strain evidence="2">ATCC 17061 / DSM 2064 / JCM 8514 / BCRC 14874 / CCUG 350202 / NBRC 14942 / NCIMB 11054 / UW101</strain>
    </source>
</reference>
<accession>A5FDI2</accession>